<dbReference type="InterPro" id="IPR001841">
    <property type="entry name" value="Znf_RING"/>
</dbReference>
<comment type="caution">
    <text evidence="8">The sequence shown here is derived from an EMBL/GenBank/DDBJ whole genome shotgun (WGS) entry which is preliminary data.</text>
</comment>
<keyword evidence="5" id="KW-0862">Zinc</keyword>
<keyword evidence="4 6" id="KW-0863">Zinc-finger</keyword>
<evidence type="ECO:0000313" key="9">
    <source>
        <dbReference type="Proteomes" id="UP000634136"/>
    </source>
</evidence>
<dbReference type="InterPro" id="IPR013083">
    <property type="entry name" value="Znf_RING/FYVE/PHD"/>
</dbReference>
<organism evidence="8 9">
    <name type="scientific">Senna tora</name>
    <dbReference type="NCBI Taxonomy" id="362788"/>
    <lineage>
        <taxon>Eukaryota</taxon>
        <taxon>Viridiplantae</taxon>
        <taxon>Streptophyta</taxon>
        <taxon>Embryophyta</taxon>
        <taxon>Tracheophyta</taxon>
        <taxon>Spermatophyta</taxon>
        <taxon>Magnoliopsida</taxon>
        <taxon>eudicotyledons</taxon>
        <taxon>Gunneridae</taxon>
        <taxon>Pentapetalae</taxon>
        <taxon>rosids</taxon>
        <taxon>fabids</taxon>
        <taxon>Fabales</taxon>
        <taxon>Fabaceae</taxon>
        <taxon>Caesalpinioideae</taxon>
        <taxon>Cassia clade</taxon>
        <taxon>Senna</taxon>
    </lineage>
</organism>
<evidence type="ECO:0000259" key="7">
    <source>
        <dbReference type="PROSITE" id="PS50089"/>
    </source>
</evidence>
<dbReference type="GO" id="GO:0005737">
    <property type="term" value="C:cytoplasm"/>
    <property type="evidence" value="ECO:0007669"/>
    <property type="project" value="TreeGrafter"/>
</dbReference>
<evidence type="ECO:0000256" key="6">
    <source>
        <dbReference type="PROSITE-ProRule" id="PRU00175"/>
    </source>
</evidence>
<dbReference type="GO" id="GO:0061630">
    <property type="term" value="F:ubiquitin protein ligase activity"/>
    <property type="evidence" value="ECO:0007669"/>
    <property type="project" value="UniProtKB-EC"/>
</dbReference>
<evidence type="ECO:0000256" key="1">
    <source>
        <dbReference type="ARBA" id="ARBA00000900"/>
    </source>
</evidence>
<protein>
    <recommendedName>
        <fullName evidence="2">RING-type E3 ubiquitin transferase</fullName>
        <ecNumber evidence="2">2.3.2.27</ecNumber>
    </recommendedName>
</protein>
<keyword evidence="3" id="KW-0479">Metal-binding</keyword>
<keyword evidence="9" id="KW-1185">Reference proteome</keyword>
<proteinExistence type="predicted"/>
<dbReference type="Pfam" id="PF13639">
    <property type="entry name" value="zf-RING_2"/>
    <property type="match status" value="1"/>
</dbReference>
<evidence type="ECO:0000256" key="4">
    <source>
        <dbReference type="ARBA" id="ARBA00022771"/>
    </source>
</evidence>
<dbReference type="GO" id="GO:0016567">
    <property type="term" value="P:protein ubiquitination"/>
    <property type="evidence" value="ECO:0007669"/>
    <property type="project" value="TreeGrafter"/>
</dbReference>
<feature type="domain" description="RING-type" evidence="7">
    <location>
        <begin position="32"/>
        <end position="74"/>
    </location>
</feature>
<dbReference type="PANTHER" id="PTHR15710">
    <property type="entry name" value="E3 UBIQUITIN-PROTEIN LIGASE PRAJA"/>
    <property type="match status" value="1"/>
</dbReference>
<reference evidence="8" key="1">
    <citation type="submission" date="2020-09" db="EMBL/GenBank/DDBJ databases">
        <title>Genome-Enabled Discovery of Anthraquinone Biosynthesis in Senna tora.</title>
        <authorList>
            <person name="Kang S.-H."/>
            <person name="Pandey R.P."/>
            <person name="Lee C.-M."/>
            <person name="Sim J.-S."/>
            <person name="Jeong J.-T."/>
            <person name="Choi B.-S."/>
            <person name="Jung M."/>
            <person name="Ginzburg D."/>
            <person name="Zhao K."/>
            <person name="Won S.Y."/>
            <person name="Oh T.-J."/>
            <person name="Yu Y."/>
            <person name="Kim N.-H."/>
            <person name="Lee O.R."/>
            <person name="Lee T.-H."/>
            <person name="Bashyal P."/>
            <person name="Kim T.-S."/>
            <person name="Lee W.-H."/>
            <person name="Kawkins C."/>
            <person name="Kim C.-K."/>
            <person name="Kim J.S."/>
            <person name="Ahn B.O."/>
            <person name="Rhee S.Y."/>
            <person name="Sohng J.K."/>
        </authorList>
    </citation>
    <scope>NUCLEOTIDE SEQUENCE</scope>
    <source>
        <tissue evidence="8">Leaf</tissue>
    </source>
</reference>
<dbReference type="OrthoDB" id="3365801at2759"/>
<dbReference type="PROSITE" id="PS50089">
    <property type="entry name" value="ZF_RING_2"/>
    <property type="match status" value="1"/>
</dbReference>
<evidence type="ECO:0000256" key="5">
    <source>
        <dbReference type="ARBA" id="ARBA00022833"/>
    </source>
</evidence>
<evidence type="ECO:0000256" key="3">
    <source>
        <dbReference type="ARBA" id="ARBA00022723"/>
    </source>
</evidence>
<dbReference type="SMART" id="SM00184">
    <property type="entry name" value="RING"/>
    <property type="match status" value="1"/>
</dbReference>
<dbReference type="GO" id="GO:0008270">
    <property type="term" value="F:zinc ion binding"/>
    <property type="evidence" value="ECO:0007669"/>
    <property type="project" value="UniProtKB-KW"/>
</dbReference>
<gene>
    <name evidence="8" type="ORF">G2W53_000641</name>
</gene>
<sequence length="90" mass="10463">MIPASQEAIESLNTAMVKGDVNDVAIIDGDYCCICFEEYHDEEVEISIMPCHHVYHNNCIVEWLKISHLCPLCRFEMPMNYFDVVMYIQT</sequence>
<dbReference type="Gene3D" id="3.30.40.10">
    <property type="entry name" value="Zinc/RING finger domain, C3HC4 (zinc finger)"/>
    <property type="match status" value="1"/>
</dbReference>
<comment type="catalytic activity">
    <reaction evidence="1">
        <text>S-ubiquitinyl-[E2 ubiquitin-conjugating enzyme]-L-cysteine + [acceptor protein]-L-lysine = [E2 ubiquitin-conjugating enzyme]-L-cysteine + N(6)-ubiquitinyl-[acceptor protein]-L-lysine.</text>
        <dbReference type="EC" id="2.3.2.27"/>
    </reaction>
</comment>
<accession>A0A835CJM8</accession>
<dbReference type="EMBL" id="JAAIUW010000001">
    <property type="protein sequence ID" value="KAF7843736.1"/>
    <property type="molecule type" value="Genomic_DNA"/>
</dbReference>
<dbReference type="EC" id="2.3.2.27" evidence="2"/>
<dbReference type="Proteomes" id="UP000634136">
    <property type="component" value="Unassembled WGS sequence"/>
</dbReference>
<dbReference type="AlphaFoldDB" id="A0A835CJM8"/>
<dbReference type="SUPFAM" id="SSF57850">
    <property type="entry name" value="RING/U-box"/>
    <property type="match status" value="1"/>
</dbReference>
<evidence type="ECO:0000313" key="8">
    <source>
        <dbReference type="EMBL" id="KAF7843736.1"/>
    </source>
</evidence>
<evidence type="ECO:0000256" key="2">
    <source>
        <dbReference type="ARBA" id="ARBA00012483"/>
    </source>
</evidence>
<dbReference type="PANTHER" id="PTHR15710:SF217">
    <property type="entry name" value="E3 UBIQUITIN-PROTEIN LIGASE RDUF2"/>
    <property type="match status" value="1"/>
</dbReference>
<name>A0A835CJM8_9FABA</name>